<feature type="transmembrane region" description="Helical" evidence="1">
    <location>
        <begin position="201"/>
        <end position="221"/>
    </location>
</feature>
<dbReference type="Pfam" id="PF03530">
    <property type="entry name" value="SK_channel"/>
    <property type="match status" value="1"/>
</dbReference>
<evidence type="ECO:0000313" key="3">
    <source>
        <dbReference type="Proteomes" id="UP001519460"/>
    </source>
</evidence>
<sequence length="241" mass="27107">MRGFVSRVSDAGRSSLAFVRTIHMPRLHSTLPSAAPTRNRHRTGFFAALCECLHLTSMNDTADSAIWENLIGKSVAEDISFRISERKRLLRRRRILVDVAFGMSFLGLGFMMTETELYLQNHITKTSMESITLLTLVSLSTLLLMSVILGYQITVFQQQLVDIGIDDIRLLVTFRSLLPVSVELIVCAVHPPPCIINDDHLYAALCVLMFCRLYLIVRVFLVHSNLVKDTATRSLGVLNKV</sequence>
<gene>
    <name evidence="2" type="ORF">BaRGS_00034724</name>
</gene>
<keyword evidence="1" id="KW-0472">Membrane</keyword>
<feature type="transmembrane region" description="Helical" evidence="1">
    <location>
        <begin position="168"/>
        <end position="189"/>
    </location>
</feature>
<dbReference type="Proteomes" id="UP001519460">
    <property type="component" value="Unassembled WGS sequence"/>
</dbReference>
<dbReference type="InterPro" id="IPR015449">
    <property type="entry name" value="K_chnl_Ca-activ_SK"/>
</dbReference>
<keyword evidence="1" id="KW-0812">Transmembrane</keyword>
<comment type="caution">
    <text evidence="2">The sequence shown here is derived from an EMBL/GenBank/DDBJ whole genome shotgun (WGS) entry which is preliminary data.</text>
</comment>
<accession>A0ABD0JGU3</accession>
<keyword evidence="1" id="KW-1133">Transmembrane helix</keyword>
<protein>
    <recommendedName>
        <fullName evidence="4">Transmembrane protein</fullName>
    </recommendedName>
</protein>
<reference evidence="2 3" key="1">
    <citation type="journal article" date="2023" name="Sci. Data">
        <title>Genome assembly of the Korean intertidal mud-creeper Batillaria attramentaria.</title>
        <authorList>
            <person name="Patra A.K."/>
            <person name="Ho P.T."/>
            <person name="Jun S."/>
            <person name="Lee S.J."/>
            <person name="Kim Y."/>
            <person name="Won Y.J."/>
        </authorList>
    </citation>
    <scope>NUCLEOTIDE SEQUENCE [LARGE SCALE GENOMIC DNA]</scope>
    <source>
        <strain evidence="2">Wonlab-2016</strain>
    </source>
</reference>
<name>A0ABD0JGU3_9CAEN</name>
<feature type="transmembrane region" description="Helical" evidence="1">
    <location>
        <begin position="95"/>
        <end position="113"/>
    </location>
</feature>
<feature type="transmembrane region" description="Helical" evidence="1">
    <location>
        <begin position="133"/>
        <end position="156"/>
    </location>
</feature>
<dbReference type="PANTHER" id="PTHR10153">
    <property type="entry name" value="SMALL CONDUCTANCE CALCIUM-ACTIVATED POTASSIUM CHANNEL"/>
    <property type="match status" value="1"/>
</dbReference>
<organism evidence="2 3">
    <name type="scientific">Batillaria attramentaria</name>
    <dbReference type="NCBI Taxonomy" id="370345"/>
    <lineage>
        <taxon>Eukaryota</taxon>
        <taxon>Metazoa</taxon>
        <taxon>Spiralia</taxon>
        <taxon>Lophotrochozoa</taxon>
        <taxon>Mollusca</taxon>
        <taxon>Gastropoda</taxon>
        <taxon>Caenogastropoda</taxon>
        <taxon>Sorbeoconcha</taxon>
        <taxon>Cerithioidea</taxon>
        <taxon>Batillariidae</taxon>
        <taxon>Batillaria</taxon>
    </lineage>
</organism>
<keyword evidence="3" id="KW-1185">Reference proteome</keyword>
<dbReference type="EMBL" id="JACVVK020000450">
    <property type="protein sequence ID" value="KAK7474014.1"/>
    <property type="molecule type" value="Genomic_DNA"/>
</dbReference>
<evidence type="ECO:0000256" key="1">
    <source>
        <dbReference type="SAM" id="Phobius"/>
    </source>
</evidence>
<evidence type="ECO:0008006" key="4">
    <source>
        <dbReference type="Google" id="ProtNLM"/>
    </source>
</evidence>
<evidence type="ECO:0000313" key="2">
    <source>
        <dbReference type="EMBL" id="KAK7474014.1"/>
    </source>
</evidence>
<proteinExistence type="predicted"/>
<dbReference type="AlphaFoldDB" id="A0ABD0JGU3"/>